<sequence>MLISFFFVAGLLSFFTPVVSAASTTNGASIYNLPLGSNSNYTFALNIPDDSTDLYFHLSGPTSYSWLAVGTGSEMKDSLMIVAYSNADGKNVTVSPRLSSGEQEPEYSSSLAVTLLDGTGIANNTMTVNGRCSNCTTWKMGSRTGSLDLKSSSQPWIYGLGPTGGSARMLRSDSKTASIERHSKYGVFDMDMVHATGGSGGLPTSYTTAQGSSSEGGDKDDSNWPSIIHALCLGGALILLFPCGAILLRVLPKSVRWHWVNQTISTCLAGIGLVIGFYLSTQFTKSQSCSSTHQILGIVILLAIIAQWGMGFWHHRLYKKTQTSSMFGVVHRYFGFVVILLAIINGGIGLRWSYASNGVLIGYSIAVIIVSVVIIGLLGWARFKTNRGAKGFVRQPQELDEFQTSDLSDGYVDRSAGGSHGYDRY</sequence>
<evidence type="ECO:0000256" key="2">
    <source>
        <dbReference type="ARBA" id="ARBA00022448"/>
    </source>
</evidence>
<dbReference type="AlphaFoldDB" id="A0AAD6FZ93"/>
<evidence type="ECO:0000313" key="11">
    <source>
        <dbReference type="Proteomes" id="UP001213681"/>
    </source>
</evidence>
<dbReference type="CDD" id="cd08760">
    <property type="entry name" value="Cyt_b561_FRRS1_like"/>
    <property type="match status" value="1"/>
</dbReference>
<keyword evidence="3 7" id="KW-0812">Transmembrane</keyword>
<feature type="transmembrane region" description="Helical" evidence="7">
    <location>
        <begin position="263"/>
        <end position="281"/>
    </location>
</feature>
<dbReference type="SMART" id="SM00664">
    <property type="entry name" value="DoH"/>
    <property type="match status" value="1"/>
</dbReference>
<comment type="subcellular location">
    <subcellularLocation>
        <location evidence="1">Membrane</location>
    </subcellularLocation>
</comment>
<evidence type="ECO:0000256" key="5">
    <source>
        <dbReference type="ARBA" id="ARBA00022989"/>
    </source>
</evidence>
<dbReference type="RefSeq" id="XP_056762604.1">
    <property type="nucleotide sequence ID" value="XM_056913755.1"/>
</dbReference>
<feature type="transmembrane region" description="Helical" evidence="7">
    <location>
        <begin position="293"/>
        <end position="313"/>
    </location>
</feature>
<evidence type="ECO:0000256" key="4">
    <source>
        <dbReference type="ARBA" id="ARBA00022982"/>
    </source>
</evidence>
<evidence type="ECO:0000256" key="8">
    <source>
        <dbReference type="SAM" id="SignalP"/>
    </source>
</evidence>
<dbReference type="Gene3D" id="2.60.40.1210">
    <property type="entry name" value="Cellobiose dehydrogenase, cytochrome domain"/>
    <property type="match status" value="1"/>
</dbReference>
<dbReference type="Pfam" id="PF16010">
    <property type="entry name" value="CDH-cyt"/>
    <property type="match status" value="1"/>
</dbReference>
<proteinExistence type="predicted"/>
<feature type="domain" description="DOMON" evidence="9">
    <location>
        <begin position="39"/>
        <end position="161"/>
    </location>
</feature>
<accession>A0AAD6FZ93</accession>
<organism evidence="10 11">
    <name type="scientific">Penicillium daleae</name>
    <dbReference type="NCBI Taxonomy" id="63821"/>
    <lineage>
        <taxon>Eukaryota</taxon>
        <taxon>Fungi</taxon>
        <taxon>Dikarya</taxon>
        <taxon>Ascomycota</taxon>
        <taxon>Pezizomycotina</taxon>
        <taxon>Eurotiomycetes</taxon>
        <taxon>Eurotiomycetidae</taxon>
        <taxon>Eurotiales</taxon>
        <taxon>Aspergillaceae</taxon>
        <taxon>Penicillium</taxon>
    </lineage>
</organism>
<evidence type="ECO:0000256" key="6">
    <source>
        <dbReference type="ARBA" id="ARBA00023136"/>
    </source>
</evidence>
<feature type="transmembrane region" description="Helical" evidence="7">
    <location>
        <begin position="360"/>
        <end position="381"/>
    </location>
</feature>
<dbReference type="Pfam" id="PF03188">
    <property type="entry name" value="Cytochrom_B561"/>
    <property type="match status" value="1"/>
</dbReference>
<dbReference type="PANTHER" id="PTHR47797">
    <property type="entry name" value="DEHYDROGENASE, PUTATIVE (AFU_ORTHOLOGUE AFUA_8G05805)-RELATED"/>
    <property type="match status" value="1"/>
</dbReference>
<dbReference type="InterPro" id="IPR005018">
    <property type="entry name" value="DOMON_domain"/>
</dbReference>
<dbReference type="EMBL" id="JAPVEA010000008">
    <property type="protein sequence ID" value="KAJ5439375.1"/>
    <property type="molecule type" value="Genomic_DNA"/>
</dbReference>
<name>A0AAD6FZ93_9EURO</name>
<evidence type="ECO:0000259" key="9">
    <source>
        <dbReference type="PROSITE" id="PS50836"/>
    </source>
</evidence>
<evidence type="ECO:0000256" key="1">
    <source>
        <dbReference type="ARBA" id="ARBA00004370"/>
    </source>
</evidence>
<keyword evidence="8" id="KW-0732">Signal</keyword>
<feature type="chain" id="PRO_5042138670" description="DOMON domain-containing protein" evidence="8">
    <location>
        <begin position="22"/>
        <end position="425"/>
    </location>
</feature>
<dbReference type="GeneID" id="81603998"/>
<dbReference type="SMART" id="SM00665">
    <property type="entry name" value="B561"/>
    <property type="match status" value="1"/>
</dbReference>
<protein>
    <recommendedName>
        <fullName evidence="9">DOMON domain-containing protein</fullName>
    </recommendedName>
</protein>
<dbReference type="Gene3D" id="1.20.120.1770">
    <property type="match status" value="1"/>
</dbReference>
<dbReference type="Proteomes" id="UP001213681">
    <property type="component" value="Unassembled WGS sequence"/>
</dbReference>
<dbReference type="PROSITE" id="PS50836">
    <property type="entry name" value="DOMON"/>
    <property type="match status" value="1"/>
</dbReference>
<reference evidence="10" key="1">
    <citation type="submission" date="2022-12" db="EMBL/GenBank/DDBJ databases">
        <authorList>
            <person name="Petersen C."/>
        </authorList>
    </citation>
    <scope>NUCLEOTIDE SEQUENCE</scope>
    <source>
        <strain evidence="10">IBT 16125</strain>
    </source>
</reference>
<evidence type="ECO:0000313" key="10">
    <source>
        <dbReference type="EMBL" id="KAJ5439375.1"/>
    </source>
</evidence>
<keyword evidence="2" id="KW-0813">Transport</keyword>
<keyword evidence="11" id="KW-1185">Reference proteome</keyword>
<keyword evidence="6 7" id="KW-0472">Membrane</keyword>
<keyword evidence="5 7" id="KW-1133">Transmembrane helix</keyword>
<comment type="caution">
    <text evidence="10">The sequence shown here is derived from an EMBL/GenBank/DDBJ whole genome shotgun (WGS) entry which is preliminary data.</text>
</comment>
<gene>
    <name evidence="10" type="ORF">N7458_010373</name>
</gene>
<reference evidence="10" key="2">
    <citation type="journal article" date="2023" name="IMA Fungus">
        <title>Comparative genomic study of the Penicillium genus elucidates a diverse pangenome and 15 lateral gene transfer events.</title>
        <authorList>
            <person name="Petersen C."/>
            <person name="Sorensen T."/>
            <person name="Nielsen M.R."/>
            <person name="Sondergaard T.E."/>
            <person name="Sorensen J.L."/>
            <person name="Fitzpatrick D.A."/>
            <person name="Frisvad J.C."/>
            <person name="Nielsen K.L."/>
        </authorList>
    </citation>
    <scope>NUCLEOTIDE SEQUENCE</scope>
    <source>
        <strain evidence="10">IBT 16125</strain>
    </source>
</reference>
<evidence type="ECO:0000256" key="7">
    <source>
        <dbReference type="SAM" id="Phobius"/>
    </source>
</evidence>
<feature type="signal peptide" evidence="8">
    <location>
        <begin position="1"/>
        <end position="21"/>
    </location>
</feature>
<feature type="transmembrane region" description="Helical" evidence="7">
    <location>
        <begin position="227"/>
        <end position="251"/>
    </location>
</feature>
<dbReference type="PANTHER" id="PTHR47797:SF1">
    <property type="entry name" value="CYTOCHROME B561 DOMAIN-CONTAINING PROTEIN-RELATED"/>
    <property type="match status" value="1"/>
</dbReference>
<feature type="transmembrane region" description="Helical" evidence="7">
    <location>
        <begin position="333"/>
        <end position="354"/>
    </location>
</feature>
<evidence type="ECO:0000256" key="3">
    <source>
        <dbReference type="ARBA" id="ARBA00022692"/>
    </source>
</evidence>
<dbReference type="SUPFAM" id="SSF49344">
    <property type="entry name" value="CBD9-like"/>
    <property type="match status" value="1"/>
</dbReference>
<keyword evidence="4" id="KW-0249">Electron transport</keyword>
<dbReference type="InterPro" id="IPR015920">
    <property type="entry name" value="Cellobiose_DH-like_cyt"/>
</dbReference>
<dbReference type="InterPro" id="IPR006593">
    <property type="entry name" value="Cyt_b561/ferric_Rdtase_TM"/>
</dbReference>
<dbReference type="CDD" id="cd09630">
    <property type="entry name" value="CDH_like_cytochrome"/>
    <property type="match status" value="1"/>
</dbReference>
<dbReference type="GO" id="GO:0016020">
    <property type="term" value="C:membrane"/>
    <property type="evidence" value="ECO:0007669"/>
    <property type="project" value="UniProtKB-SubCell"/>
</dbReference>